<evidence type="ECO:0000256" key="1">
    <source>
        <dbReference type="SAM" id="MobiDB-lite"/>
    </source>
</evidence>
<dbReference type="EMBL" id="VSSQ01005648">
    <property type="protein sequence ID" value="MPM29941.1"/>
    <property type="molecule type" value="Genomic_DNA"/>
</dbReference>
<protein>
    <submittedName>
        <fullName evidence="2">Uncharacterized protein</fullName>
    </submittedName>
</protein>
<gene>
    <name evidence="2" type="ORF">SDC9_76483</name>
</gene>
<comment type="caution">
    <text evidence="2">The sequence shown here is derived from an EMBL/GenBank/DDBJ whole genome shotgun (WGS) entry which is preliminary data.</text>
</comment>
<sequence>MHRGPASVADRDITFGGGLGCRLEQRRIDHPAECPRLEIDQIAAVADLDPSRPEQLLRALPLPGGEEDRIAGLGAGGGHQCCLFFVREVLGDRPGELAGLVDRDVGQPAGAALLGPLLPGVELAAGLGGRRASRRTLRRAPGKPGTRCRRTVR</sequence>
<proteinExistence type="predicted"/>
<accession>A0A644YQ02</accession>
<name>A0A644YQ02_9ZZZZ</name>
<feature type="region of interest" description="Disordered" evidence="1">
    <location>
        <begin position="132"/>
        <end position="153"/>
    </location>
</feature>
<organism evidence="2">
    <name type="scientific">bioreactor metagenome</name>
    <dbReference type="NCBI Taxonomy" id="1076179"/>
    <lineage>
        <taxon>unclassified sequences</taxon>
        <taxon>metagenomes</taxon>
        <taxon>ecological metagenomes</taxon>
    </lineage>
</organism>
<dbReference type="AlphaFoldDB" id="A0A644YQ02"/>
<reference evidence="2" key="1">
    <citation type="submission" date="2019-08" db="EMBL/GenBank/DDBJ databases">
        <authorList>
            <person name="Kucharzyk K."/>
            <person name="Murdoch R.W."/>
            <person name="Higgins S."/>
            <person name="Loffler F."/>
        </authorList>
    </citation>
    <scope>NUCLEOTIDE SEQUENCE</scope>
</reference>
<evidence type="ECO:0000313" key="2">
    <source>
        <dbReference type="EMBL" id="MPM29941.1"/>
    </source>
</evidence>